<proteinExistence type="predicted"/>
<feature type="domain" description="XPG-I" evidence="4">
    <location>
        <begin position="116"/>
        <end position="182"/>
    </location>
</feature>
<dbReference type="InterPro" id="IPR006084">
    <property type="entry name" value="XPG/Rad2"/>
</dbReference>
<dbReference type="GO" id="GO:0006281">
    <property type="term" value="P:DNA repair"/>
    <property type="evidence" value="ECO:0007669"/>
    <property type="project" value="UniProtKB-ARBA"/>
</dbReference>
<gene>
    <name evidence="6" type="ORF">AURDEDRAFT_131555</name>
</gene>
<accession>J0WP87</accession>
<dbReference type="PANTHER" id="PTHR11081:SF75">
    <property type="entry name" value="ENDONUCLEASE, PUTATIVE (AFU_ORTHOLOGUE AFUA_3G13260)-RELATED"/>
    <property type="match status" value="1"/>
</dbReference>
<reference evidence="7" key="1">
    <citation type="journal article" date="2012" name="Science">
        <title>The Paleozoic origin of enzymatic lignin decomposition reconstructed from 31 fungal genomes.</title>
        <authorList>
            <person name="Floudas D."/>
            <person name="Binder M."/>
            <person name="Riley R."/>
            <person name="Barry K."/>
            <person name="Blanchette R.A."/>
            <person name="Henrissat B."/>
            <person name="Martinez A.T."/>
            <person name="Otillar R."/>
            <person name="Spatafora J.W."/>
            <person name="Yadav J.S."/>
            <person name="Aerts A."/>
            <person name="Benoit I."/>
            <person name="Boyd A."/>
            <person name="Carlson A."/>
            <person name="Copeland A."/>
            <person name="Coutinho P.M."/>
            <person name="de Vries R.P."/>
            <person name="Ferreira P."/>
            <person name="Findley K."/>
            <person name="Foster B."/>
            <person name="Gaskell J."/>
            <person name="Glotzer D."/>
            <person name="Gorecki P."/>
            <person name="Heitman J."/>
            <person name="Hesse C."/>
            <person name="Hori C."/>
            <person name="Igarashi K."/>
            <person name="Jurgens J.A."/>
            <person name="Kallen N."/>
            <person name="Kersten P."/>
            <person name="Kohler A."/>
            <person name="Kuees U."/>
            <person name="Kumar T.K.A."/>
            <person name="Kuo A."/>
            <person name="LaButti K."/>
            <person name="Larrondo L.F."/>
            <person name="Lindquist E."/>
            <person name="Ling A."/>
            <person name="Lombard V."/>
            <person name="Lucas S."/>
            <person name="Lundell T."/>
            <person name="Martin R."/>
            <person name="McLaughlin D.J."/>
            <person name="Morgenstern I."/>
            <person name="Morin E."/>
            <person name="Murat C."/>
            <person name="Nagy L.G."/>
            <person name="Nolan M."/>
            <person name="Ohm R.A."/>
            <person name="Patyshakuliyeva A."/>
            <person name="Rokas A."/>
            <person name="Ruiz-Duenas F.J."/>
            <person name="Sabat G."/>
            <person name="Salamov A."/>
            <person name="Samejima M."/>
            <person name="Schmutz J."/>
            <person name="Slot J.C."/>
            <person name="St John F."/>
            <person name="Stenlid J."/>
            <person name="Sun H."/>
            <person name="Sun S."/>
            <person name="Syed K."/>
            <person name="Tsang A."/>
            <person name="Wiebenga A."/>
            <person name="Young D."/>
            <person name="Pisabarro A."/>
            <person name="Eastwood D.C."/>
            <person name="Martin F."/>
            <person name="Cullen D."/>
            <person name="Grigoriev I.V."/>
            <person name="Hibbett D.S."/>
        </authorList>
    </citation>
    <scope>NUCLEOTIDE SEQUENCE [LARGE SCALE GENOMIC DNA]</scope>
    <source>
        <strain evidence="7">TFB10046</strain>
    </source>
</reference>
<evidence type="ECO:0000259" key="5">
    <source>
        <dbReference type="SMART" id="SM00485"/>
    </source>
</evidence>
<dbReference type="InterPro" id="IPR036279">
    <property type="entry name" value="5-3_exonuclease_C_sf"/>
</dbReference>
<dbReference type="PANTHER" id="PTHR11081">
    <property type="entry name" value="FLAP ENDONUCLEASE FAMILY MEMBER"/>
    <property type="match status" value="1"/>
</dbReference>
<dbReference type="InterPro" id="IPR037316">
    <property type="entry name" value="Yen1_H3TH"/>
</dbReference>
<organism evidence="6 7">
    <name type="scientific">Auricularia subglabra (strain TFB-10046 / SS5)</name>
    <name type="common">White-rot fungus</name>
    <name type="synonym">Auricularia delicata (strain TFB10046)</name>
    <dbReference type="NCBI Taxonomy" id="717982"/>
    <lineage>
        <taxon>Eukaryota</taxon>
        <taxon>Fungi</taxon>
        <taxon>Dikarya</taxon>
        <taxon>Basidiomycota</taxon>
        <taxon>Agaricomycotina</taxon>
        <taxon>Agaricomycetes</taxon>
        <taxon>Auriculariales</taxon>
        <taxon>Auriculariaceae</taxon>
        <taxon>Auricularia</taxon>
    </lineage>
</organism>
<protein>
    <submittedName>
        <fullName evidence="6">PIN domain-like protein</fullName>
    </submittedName>
</protein>
<dbReference type="OrthoDB" id="2148513at2759"/>
<dbReference type="GO" id="GO:0008821">
    <property type="term" value="F:crossover junction DNA endonuclease activity"/>
    <property type="evidence" value="ECO:0007669"/>
    <property type="project" value="InterPro"/>
</dbReference>
<name>J0WP87_AURST</name>
<feature type="compositionally biased region" description="Low complexity" evidence="3">
    <location>
        <begin position="520"/>
        <end position="529"/>
    </location>
</feature>
<keyword evidence="1" id="KW-0540">Nuclease</keyword>
<evidence type="ECO:0000256" key="3">
    <source>
        <dbReference type="SAM" id="MobiDB-lite"/>
    </source>
</evidence>
<dbReference type="Gene3D" id="3.40.50.1010">
    <property type="entry name" value="5'-nuclease"/>
    <property type="match status" value="2"/>
</dbReference>
<evidence type="ECO:0000256" key="1">
    <source>
        <dbReference type="ARBA" id="ARBA00022722"/>
    </source>
</evidence>
<evidence type="ECO:0000256" key="2">
    <source>
        <dbReference type="ARBA" id="ARBA00022801"/>
    </source>
</evidence>
<dbReference type="eggNOG" id="KOG2520">
    <property type="taxonomic scope" value="Eukaryota"/>
</dbReference>
<dbReference type="SUPFAM" id="SSF88723">
    <property type="entry name" value="PIN domain-like"/>
    <property type="match status" value="1"/>
</dbReference>
<dbReference type="PRINTS" id="PR00853">
    <property type="entry name" value="XPGRADSUPER"/>
</dbReference>
<dbReference type="CDD" id="cd09870">
    <property type="entry name" value="PIN_YEN1"/>
    <property type="match status" value="1"/>
</dbReference>
<dbReference type="Pfam" id="PF00752">
    <property type="entry name" value="XPG_N"/>
    <property type="match status" value="1"/>
</dbReference>
<evidence type="ECO:0000259" key="4">
    <source>
        <dbReference type="SMART" id="SM00484"/>
    </source>
</evidence>
<dbReference type="InParanoid" id="J0WP87"/>
<dbReference type="InterPro" id="IPR006085">
    <property type="entry name" value="XPG_DNA_repair_N"/>
</dbReference>
<dbReference type="KEGG" id="adl:AURDEDRAFT_131555"/>
<dbReference type="AlphaFoldDB" id="J0WP87"/>
<keyword evidence="7" id="KW-1185">Reference proteome</keyword>
<dbReference type="SUPFAM" id="SSF47807">
    <property type="entry name" value="5' to 3' exonuclease, C-terminal subdomain"/>
    <property type="match status" value="1"/>
</dbReference>
<dbReference type="Pfam" id="PF00867">
    <property type="entry name" value="XPG_I"/>
    <property type="match status" value="1"/>
</dbReference>
<keyword evidence="2" id="KW-0378">Hydrolase</keyword>
<evidence type="ECO:0000313" key="6">
    <source>
        <dbReference type="EMBL" id="EJD33677.1"/>
    </source>
</evidence>
<dbReference type="InterPro" id="IPR029060">
    <property type="entry name" value="PIN-like_dom_sf"/>
</dbReference>
<dbReference type="SMART" id="SM00485">
    <property type="entry name" value="XPGN"/>
    <property type="match status" value="1"/>
</dbReference>
<dbReference type="SMART" id="SM00484">
    <property type="entry name" value="XPGI"/>
    <property type="match status" value="1"/>
</dbReference>
<feature type="region of interest" description="Disordered" evidence="3">
    <location>
        <begin position="471"/>
        <end position="550"/>
    </location>
</feature>
<sequence>MGVKGLWSVLQPAAESKSVAQLAMHAFEANTYGYRGYRVGIDVSVWLGHMKVFDGTPLRVEQLGLQMLFFRCARLLAMPILPLFVFDGLKRPAHKRGKTTHYTTPRIEGHAQNIISSFGFEWRKAPGEAEADLAWLNSMGLIDAVWTDDGDAFLFGATTVMRNPGRNLSSNIRSPALTMEGKQNENQVHVFHAEDLIDNENIRLDRNGLILVALLRGGDYHEGIDGVGMTIAHALARAGFGDTLAAAMQSPDVETLAGVISQWRSELVQELRTDSQGHLGRRHPALAASIPLDFPDLDVYNAYANPVVSNLGTVAINWYRLPNLTGLAQACERHFEWGSQTEILERFRSLVWQGAVCRALRQQTLKDDGKGDYLQPGTPNIGNLVVRLHGERSHHSTGGLRELRVEIGPGELAQATRRGTSYQRIPTAEYTHGKVHIPPDTPLRIWLPAALIHAAMPELVHAFNAAQDAKQLQKGKKRVAHNESTESSASDDVAPPRKAARTATRSLTDGRLVHNKRPSPRNAAASSNSGTPGDVIIISSGEDDIEPGPALRARATGSAAKLTRNQDSDVIIIASSDDE</sequence>
<evidence type="ECO:0000313" key="7">
    <source>
        <dbReference type="Proteomes" id="UP000006514"/>
    </source>
</evidence>
<dbReference type="CDD" id="cd09906">
    <property type="entry name" value="H3TH_YEN1"/>
    <property type="match status" value="1"/>
</dbReference>
<dbReference type="InterPro" id="IPR006086">
    <property type="entry name" value="XPG-I_dom"/>
</dbReference>
<feature type="domain" description="XPG N-terminal" evidence="5">
    <location>
        <begin position="1"/>
        <end position="109"/>
    </location>
</feature>
<dbReference type="Proteomes" id="UP000006514">
    <property type="component" value="Unassembled WGS sequence"/>
</dbReference>
<dbReference type="EMBL" id="JH688121">
    <property type="protein sequence ID" value="EJD33677.1"/>
    <property type="molecule type" value="Genomic_DNA"/>
</dbReference>
<dbReference type="GO" id="GO:0017108">
    <property type="term" value="F:5'-flap endonuclease activity"/>
    <property type="evidence" value="ECO:0007669"/>
    <property type="project" value="TreeGrafter"/>
</dbReference>